<dbReference type="EMBL" id="CZAF01000001">
    <property type="protein sequence ID" value="CUO32084.1"/>
    <property type="molecule type" value="Genomic_DNA"/>
</dbReference>
<evidence type="ECO:0000313" key="7">
    <source>
        <dbReference type="Proteomes" id="UP000095766"/>
    </source>
</evidence>
<dbReference type="EMBL" id="CZAO01000020">
    <property type="protein sequence ID" value="CUQ20792.1"/>
    <property type="molecule type" value="Genomic_DNA"/>
</dbReference>
<evidence type="ECO:0000313" key="1">
    <source>
        <dbReference type="EMBL" id="CUO32084.1"/>
    </source>
</evidence>
<dbReference type="Proteomes" id="UP000095614">
    <property type="component" value="Unassembled WGS sequence"/>
</dbReference>
<evidence type="ECO:0000313" key="4">
    <source>
        <dbReference type="EMBL" id="CUQ20792.1"/>
    </source>
</evidence>
<dbReference type="EMBL" id="CZBF01000006">
    <property type="protein sequence ID" value="CUQ20697.1"/>
    <property type="molecule type" value="Genomic_DNA"/>
</dbReference>
<dbReference type="Proteomes" id="UP000095766">
    <property type="component" value="Unassembled WGS sequence"/>
</dbReference>
<sequence length="46" mass="5547">MRMLEEGRPITLSKALLCFMYEKVQASVFRNLSLRKTRHQRTFFIV</sequence>
<accession>A0A174UKX4</accession>
<protein>
    <submittedName>
        <fullName evidence="3">Uncharacterized protein</fullName>
    </submittedName>
</protein>
<evidence type="ECO:0000313" key="2">
    <source>
        <dbReference type="EMBL" id="CUP52976.1"/>
    </source>
</evidence>
<reference evidence="5 6" key="1">
    <citation type="submission" date="2015-09" db="EMBL/GenBank/DDBJ databases">
        <authorList>
            <consortium name="Pathogen Informatics"/>
        </authorList>
    </citation>
    <scope>NUCLEOTIDE SEQUENCE [LARGE SCALE GENOMIC DNA]</scope>
    <source>
        <strain evidence="2 5">2789STDY5608791</strain>
        <strain evidence="1 6">2789STDY5834847</strain>
        <strain evidence="4 7">2789STDY5834898</strain>
        <strain evidence="3 8">2789STDY5834942</strain>
    </source>
</reference>
<dbReference type="Proteomes" id="UP000095788">
    <property type="component" value="Unassembled WGS sequence"/>
</dbReference>
<organism evidence="3 8">
    <name type="scientific">Bacteroides uniformis</name>
    <dbReference type="NCBI Taxonomy" id="820"/>
    <lineage>
        <taxon>Bacteria</taxon>
        <taxon>Pseudomonadati</taxon>
        <taxon>Bacteroidota</taxon>
        <taxon>Bacteroidia</taxon>
        <taxon>Bacteroidales</taxon>
        <taxon>Bacteroidaceae</taxon>
        <taxon>Bacteroides</taxon>
    </lineage>
</organism>
<name>A0A174UKX4_BACUN</name>
<evidence type="ECO:0000313" key="3">
    <source>
        <dbReference type="EMBL" id="CUQ20697.1"/>
    </source>
</evidence>
<dbReference type="EMBL" id="CYZF01000015">
    <property type="protein sequence ID" value="CUP52976.1"/>
    <property type="molecule type" value="Genomic_DNA"/>
</dbReference>
<gene>
    <name evidence="2" type="ORF">ERS417307_03865</name>
    <name evidence="1" type="ORF">ERS852462_00029</name>
    <name evidence="4" type="ORF">ERS852510_03517</name>
    <name evidence="3" type="ORF">ERS852554_03420</name>
</gene>
<evidence type="ECO:0000313" key="8">
    <source>
        <dbReference type="Proteomes" id="UP000095788"/>
    </source>
</evidence>
<dbReference type="Proteomes" id="UP000095419">
    <property type="component" value="Unassembled WGS sequence"/>
</dbReference>
<dbReference type="AlphaFoldDB" id="A0A174UKX4"/>
<evidence type="ECO:0000313" key="6">
    <source>
        <dbReference type="Proteomes" id="UP000095614"/>
    </source>
</evidence>
<evidence type="ECO:0000313" key="5">
    <source>
        <dbReference type="Proteomes" id="UP000095419"/>
    </source>
</evidence>
<proteinExistence type="predicted"/>